<proteinExistence type="predicted"/>
<organism evidence="2 3">
    <name type="scientific">Desulfoscipio geothermicus DSM 3669</name>
    <dbReference type="NCBI Taxonomy" id="1121426"/>
    <lineage>
        <taxon>Bacteria</taxon>
        <taxon>Bacillati</taxon>
        <taxon>Bacillota</taxon>
        <taxon>Clostridia</taxon>
        <taxon>Eubacteriales</taxon>
        <taxon>Desulfallaceae</taxon>
        <taxon>Desulfoscipio</taxon>
    </lineage>
</organism>
<dbReference type="Proteomes" id="UP000199584">
    <property type="component" value="Unassembled WGS sequence"/>
</dbReference>
<keyword evidence="3" id="KW-1185">Reference proteome</keyword>
<feature type="transmembrane region" description="Helical" evidence="1">
    <location>
        <begin position="196"/>
        <end position="216"/>
    </location>
</feature>
<dbReference type="InterPro" id="IPR021338">
    <property type="entry name" value="DUF2953"/>
</dbReference>
<dbReference type="OrthoDB" id="1953500at2"/>
<protein>
    <recommendedName>
        <fullName evidence="4">DUF2953 domain-containing protein</fullName>
    </recommendedName>
</protein>
<evidence type="ECO:0000256" key="1">
    <source>
        <dbReference type="SAM" id="Phobius"/>
    </source>
</evidence>
<keyword evidence="1" id="KW-0472">Membrane</keyword>
<evidence type="ECO:0000313" key="3">
    <source>
        <dbReference type="Proteomes" id="UP000199584"/>
    </source>
</evidence>
<dbReference type="EMBL" id="FOYM01000002">
    <property type="protein sequence ID" value="SFQ96531.1"/>
    <property type="molecule type" value="Genomic_DNA"/>
</dbReference>
<evidence type="ECO:0000313" key="2">
    <source>
        <dbReference type="EMBL" id="SFQ96531.1"/>
    </source>
</evidence>
<accession>A0A1I6CTV8</accession>
<gene>
    <name evidence="2" type="ORF">SAMN05660706_10218</name>
</gene>
<evidence type="ECO:0008006" key="4">
    <source>
        <dbReference type="Google" id="ProtNLM"/>
    </source>
</evidence>
<dbReference type="RefSeq" id="WP_092481700.1">
    <property type="nucleotide sequence ID" value="NZ_FOYM01000002.1"/>
</dbReference>
<dbReference type="STRING" id="39060.SAMN05660706_10218"/>
<keyword evidence="1" id="KW-1133">Transmembrane helix</keyword>
<sequence length="220" mass="24915">MWYLLFISAGVMIILVVSPVTVNLRYTLREEKDPDPNAVLNLASPDTGLRLSFLWGLATLRMRMSSAGMGFGALNPVLRLRTRLAGRSGATLAREKAGITPARAWRLYRRIRKIMRAVFPAYKYLLSKTILHRFCWQTRLGLYEADQTGLAAGVLWIVKSNVAARIYRLLNKPAPKPDLQVTPVFNARLLNMHLNLVLSLRLGYLMLALMLGGWLYRKNC</sequence>
<keyword evidence="1" id="KW-0812">Transmembrane</keyword>
<dbReference type="AlphaFoldDB" id="A0A1I6CTV8"/>
<dbReference type="Pfam" id="PF11167">
    <property type="entry name" value="DUF2953"/>
    <property type="match status" value="1"/>
</dbReference>
<reference evidence="3" key="1">
    <citation type="submission" date="2016-10" db="EMBL/GenBank/DDBJ databases">
        <authorList>
            <person name="Varghese N."/>
            <person name="Submissions S."/>
        </authorList>
    </citation>
    <scope>NUCLEOTIDE SEQUENCE [LARGE SCALE GENOMIC DNA]</scope>
    <source>
        <strain evidence="3">DSM 3669</strain>
    </source>
</reference>
<name>A0A1I6CTV8_9FIRM</name>